<keyword evidence="2" id="KW-1185">Reference proteome</keyword>
<sequence length="89" mass="9712">MATAIGHYNIGHCITIDTHGGVDNSCKLGIKRKGSGAKSDMTLLRLGLEINVIEANFVTRTNQATAATRTEDDEALVFMLECQRSPYKK</sequence>
<protein>
    <submittedName>
        <fullName evidence="1">Uncharacterized protein</fullName>
    </submittedName>
</protein>
<reference evidence="1 2" key="1">
    <citation type="journal article" date="2022" name="Hortic Res">
        <title>A haplotype resolved chromosomal level avocado genome allows analysis of novel avocado genes.</title>
        <authorList>
            <person name="Nath O."/>
            <person name="Fletcher S.J."/>
            <person name="Hayward A."/>
            <person name="Shaw L.M."/>
            <person name="Masouleh A.K."/>
            <person name="Furtado A."/>
            <person name="Henry R.J."/>
            <person name="Mitter N."/>
        </authorList>
    </citation>
    <scope>NUCLEOTIDE SEQUENCE [LARGE SCALE GENOMIC DNA]</scope>
    <source>
        <strain evidence="2">cv. Hass</strain>
    </source>
</reference>
<comment type="caution">
    <text evidence="1">The sequence shown here is derived from an EMBL/GenBank/DDBJ whole genome shotgun (WGS) entry which is preliminary data.</text>
</comment>
<evidence type="ECO:0000313" key="1">
    <source>
        <dbReference type="EMBL" id="KAJ8616149.1"/>
    </source>
</evidence>
<evidence type="ECO:0000313" key="2">
    <source>
        <dbReference type="Proteomes" id="UP001234297"/>
    </source>
</evidence>
<organism evidence="1 2">
    <name type="scientific">Persea americana</name>
    <name type="common">Avocado</name>
    <dbReference type="NCBI Taxonomy" id="3435"/>
    <lineage>
        <taxon>Eukaryota</taxon>
        <taxon>Viridiplantae</taxon>
        <taxon>Streptophyta</taxon>
        <taxon>Embryophyta</taxon>
        <taxon>Tracheophyta</taxon>
        <taxon>Spermatophyta</taxon>
        <taxon>Magnoliopsida</taxon>
        <taxon>Magnoliidae</taxon>
        <taxon>Laurales</taxon>
        <taxon>Lauraceae</taxon>
        <taxon>Persea</taxon>
    </lineage>
</organism>
<accession>A0ACC2K4V9</accession>
<gene>
    <name evidence="1" type="ORF">MRB53_035521</name>
</gene>
<dbReference type="EMBL" id="CM056820">
    <property type="protein sequence ID" value="KAJ8616149.1"/>
    <property type="molecule type" value="Genomic_DNA"/>
</dbReference>
<dbReference type="Proteomes" id="UP001234297">
    <property type="component" value="Chromosome 12"/>
</dbReference>
<proteinExistence type="predicted"/>
<name>A0ACC2K4V9_PERAE</name>